<dbReference type="GeneID" id="108811629"/>
<keyword evidence="2" id="KW-1185">Reference proteome</keyword>
<dbReference type="Gene3D" id="1.25.40.10">
    <property type="entry name" value="Tetratricopeptide repeat domain"/>
    <property type="match status" value="2"/>
</dbReference>
<dbReference type="InterPro" id="IPR011990">
    <property type="entry name" value="TPR-like_helical_dom_sf"/>
</dbReference>
<dbReference type="Proteomes" id="UP000504610">
    <property type="component" value="Chromosome 6"/>
</dbReference>
<dbReference type="OrthoDB" id="1032270at2759"/>
<dbReference type="RefSeq" id="XP_018439200.1">
    <property type="nucleotide sequence ID" value="XM_018583698.2"/>
</dbReference>
<protein>
    <submittedName>
        <fullName evidence="3">Pentatricopeptide repeat-containing protein At2g20710, mitochondrial</fullName>
    </submittedName>
</protein>
<dbReference type="KEGG" id="rsz:108811629"/>
<comment type="similarity">
    <text evidence="1">Belongs to the PPR family. P subfamily.</text>
</comment>
<sequence>MNHLLRPHLGSFRRSNLPWRCSFLRFPKTVPSPDPVHDSLKRRIERAPDSMPSLTPLLHEWRQLGNKPGLSELRSIISSLHKFDRFSHALQVSEWMSDQQVYNLSTVDYEIRLLLIAKLRGLEAASNFLDTIPLKKRDFYVHNALLNSCKTHGSLCIAESTFQKMRDLGLVSTNPKPYNTMLYLYYYTASNHDMVVNLLLEMDHLRLEPQGVPFGKLFSCFAIASCVKDTVGMEKFLNKWGDRMEPWATCFFPACLYMELGSIDKGLSLFRKTEELLDDDSRKSMYGALMRVYCHRGDREDVYRLSNLAKRHGISFDTDVSSEMIKFFAMKNDFDGAQEIMEEWDTGAGDLGLSDFGHRKRCMKEEADKAINVLGKKWESKWESLTDMLEKNLAEGEDEDGERERRKRVTEALEGGRLHERWNPKTSMTLSAYACVQYVEGRRDMQSAAEILKLLNKQEQVSRAMDKDRLCLKMVEAMRGGGYVGGQD</sequence>
<proteinExistence type="inferred from homology"/>
<evidence type="ECO:0000313" key="3">
    <source>
        <dbReference type="RefSeq" id="XP_018439200.1"/>
    </source>
</evidence>
<accession>A0A6J0JYH5</accession>
<name>A0A6J0JYH5_RAPSA</name>
<reference evidence="2" key="1">
    <citation type="journal article" date="2019" name="Database">
        <title>The radish genome database (RadishGD): an integrated information resource for radish genomics.</title>
        <authorList>
            <person name="Yu H.J."/>
            <person name="Baek S."/>
            <person name="Lee Y.J."/>
            <person name="Cho A."/>
            <person name="Mun J.H."/>
        </authorList>
    </citation>
    <scope>NUCLEOTIDE SEQUENCE [LARGE SCALE GENOMIC DNA]</scope>
    <source>
        <strain evidence="2">cv. WK10039</strain>
    </source>
</reference>
<organism evidence="2 3">
    <name type="scientific">Raphanus sativus</name>
    <name type="common">Radish</name>
    <name type="synonym">Raphanus raphanistrum var. sativus</name>
    <dbReference type="NCBI Taxonomy" id="3726"/>
    <lineage>
        <taxon>Eukaryota</taxon>
        <taxon>Viridiplantae</taxon>
        <taxon>Streptophyta</taxon>
        <taxon>Embryophyta</taxon>
        <taxon>Tracheophyta</taxon>
        <taxon>Spermatophyta</taxon>
        <taxon>Magnoliopsida</taxon>
        <taxon>eudicotyledons</taxon>
        <taxon>Gunneridae</taxon>
        <taxon>Pentapetalae</taxon>
        <taxon>rosids</taxon>
        <taxon>malvids</taxon>
        <taxon>Brassicales</taxon>
        <taxon>Brassicaceae</taxon>
        <taxon>Brassiceae</taxon>
        <taxon>Raphanus</taxon>
    </lineage>
</organism>
<dbReference type="PANTHER" id="PTHR45717:SF47">
    <property type="entry name" value="PENTACOTRIPEPTIDE-REPEAT REGION OF PRORP DOMAIN-CONTAINING PROTEIN"/>
    <property type="match status" value="1"/>
</dbReference>
<dbReference type="PANTHER" id="PTHR45717">
    <property type="entry name" value="OS12G0527900 PROTEIN"/>
    <property type="match status" value="1"/>
</dbReference>
<reference evidence="3" key="2">
    <citation type="submission" date="2025-08" db="UniProtKB">
        <authorList>
            <consortium name="RefSeq"/>
        </authorList>
    </citation>
    <scope>IDENTIFICATION</scope>
    <source>
        <tissue evidence="3">Leaf</tissue>
    </source>
</reference>
<dbReference type="GO" id="GO:0005739">
    <property type="term" value="C:mitochondrion"/>
    <property type="evidence" value="ECO:0007669"/>
    <property type="project" value="TreeGrafter"/>
</dbReference>
<dbReference type="AlphaFoldDB" id="A0A6J0JYH5"/>
<evidence type="ECO:0000313" key="2">
    <source>
        <dbReference type="Proteomes" id="UP000504610"/>
    </source>
</evidence>
<gene>
    <name evidence="3" type="primary">LOC108811629</name>
</gene>
<evidence type="ECO:0000256" key="1">
    <source>
        <dbReference type="ARBA" id="ARBA00007626"/>
    </source>
</evidence>